<dbReference type="GO" id="GO:0046685">
    <property type="term" value="P:response to arsenic-containing substance"/>
    <property type="evidence" value="ECO:0007669"/>
    <property type="project" value="UniProtKB-KW"/>
</dbReference>
<name>A0A1V3NMB4_9GAMM</name>
<evidence type="ECO:0000256" key="1">
    <source>
        <dbReference type="ARBA" id="ARBA00022849"/>
    </source>
</evidence>
<dbReference type="PANTHER" id="PTHR43428">
    <property type="entry name" value="ARSENATE REDUCTASE"/>
    <property type="match status" value="1"/>
</dbReference>
<keyword evidence="4" id="KW-1185">Reference proteome</keyword>
<dbReference type="Pfam" id="PF01451">
    <property type="entry name" value="LMWPc"/>
    <property type="match status" value="1"/>
</dbReference>
<feature type="domain" description="Phosphotyrosine protein phosphatase I" evidence="2">
    <location>
        <begin position="14"/>
        <end position="146"/>
    </location>
</feature>
<dbReference type="InterPro" id="IPR023485">
    <property type="entry name" value="Ptyr_pPase"/>
</dbReference>
<accession>A0A1V3NMB4</accession>
<dbReference type="PANTHER" id="PTHR43428:SF1">
    <property type="entry name" value="ARSENATE REDUCTASE"/>
    <property type="match status" value="1"/>
</dbReference>
<dbReference type="Proteomes" id="UP000189462">
    <property type="component" value="Unassembled WGS sequence"/>
</dbReference>
<dbReference type="AlphaFoldDB" id="A0A1V3NMB4"/>
<reference evidence="3 4" key="1">
    <citation type="submission" date="2017-02" db="EMBL/GenBank/DDBJ databases">
        <title>Genomic diversity within the haloalkaliphilic genus Thioalkalivibrio.</title>
        <authorList>
            <person name="Ahn A.-C."/>
            <person name="Meier-Kolthoff J."/>
            <person name="Overmars L."/>
            <person name="Richter M."/>
            <person name="Woyke T."/>
            <person name="Sorokin D.Y."/>
            <person name="Muyzer G."/>
        </authorList>
    </citation>
    <scope>NUCLEOTIDE SEQUENCE [LARGE SCALE GENOMIC DNA]</scope>
    <source>
        <strain evidence="3 4">ALJD</strain>
    </source>
</reference>
<keyword evidence="1" id="KW-0059">Arsenical resistance</keyword>
<dbReference type="Gene3D" id="3.40.50.2300">
    <property type="match status" value="1"/>
</dbReference>
<dbReference type="OrthoDB" id="5795045at2"/>
<comment type="caution">
    <text evidence="3">The sequence shown here is derived from an EMBL/GenBank/DDBJ whole genome shotgun (WGS) entry which is preliminary data.</text>
</comment>
<proteinExistence type="predicted"/>
<organism evidence="3 4">
    <name type="scientific">Thioalkalivibrio denitrificans</name>
    <dbReference type="NCBI Taxonomy" id="108003"/>
    <lineage>
        <taxon>Bacteria</taxon>
        <taxon>Pseudomonadati</taxon>
        <taxon>Pseudomonadota</taxon>
        <taxon>Gammaproteobacteria</taxon>
        <taxon>Chromatiales</taxon>
        <taxon>Ectothiorhodospiraceae</taxon>
        <taxon>Thioalkalivibrio</taxon>
    </lineage>
</organism>
<dbReference type="RefSeq" id="WP_077278130.1">
    <property type="nucleotide sequence ID" value="NZ_MVBK01000032.1"/>
</dbReference>
<protein>
    <submittedName>
        <fullName evidence="3">Protein tyrosine phosphatase</fullName>
    </submittedName>
</protein>
<dbReference type="SMART" id="SM00226">
    <property type="entry name" value="LMWPc"/>
    <property type="match status" value="1"/>
</dbReference>
<evidence type="ECO:0000259" key="2">
    <source>
        <dbReference type="SMART" id="SM00226"/>
    </source>
</evidence>
<dbReference type="SUPFAM" id="SSF52788">
    <property type="entry name" value="Phosphotyrosine protein phosphatases I"/>
    <property type="match status" value="1"/>
</dbReference>
<dbReference type="InterPro" id="IPR036196">
    <property type="entry name" value="Ptyr_pPase_sf"/>
</dbReference>
<evidence type="ECO:0000313" key="4">
    <source>
        <dbReference type="Proteomes" id="UP000189462"/>
    </source>
</evidence>
<evidence type="ECO:0000313" key="3">
    <source>
        <dbReference type="EMBL" id="OOG25972.1"/>
    </source>
</evidence>
<sequence>MSRPAGKASLRRKPHVLFMGPTNSARTQMAEAYGRDLLADLVEVRSAGMAASDLDPRTRQVLQTDGIDTNGLYTKIVDPNLLDWADLVVTLCADTHRLKLQEQESFVHKNWSMEDPARLAKGPDDLAPYLQARDDIKRRVRQFSNSIRLMHR</sequence>
<gene>
    <name evidence="3" type="ORF">B1C78_05445</name>
</gene>
<dbReference type="STRING" id="108003.B1C78_05445"/>
<dbReference type="EMBL" id="MVBK01000032">
    <property type="protein sequence ID" value="OOG25972.1"/>
    <property type="molecule type" value="Genomic_DNA"/>
</dbReference>